<feature type="region of interest" description="Disordered" evidence="4">
    <location>
        <begin position="664"/>
        <end position="743"/>
    </location>
</feature>
<dbReference type="GO" id="GO:0005085">
    <property type="term" value="F:guanyl-nucleotide exchange factor activity"/>
    <property type="evidence" value="ECO:0007669"/>
    <property type="project" value="UniProtKB-KW"/>
</dbReference>
<dbReference type="AlphaFoldDB" id="A0A1X2GXS0"/>
<evidence type="ECO:0000313" key="6">
    <source>
        <dbReference type="EMBL" id="ORX62883.1"/>
    </source>
</evidence>
<sequence length="764" mass="84403">MEDGPSSLELAQRLEEDGLIKDAYFKYVSVAQTSVQAMADIKFLQSSVVASPKHWPVLISTMRTCLTHMEQIISSHSPMAPQQPQLTGDSIKKPPVPPKPSRMHKPNVPPKPVRGHLSRPSSPSLEDHLQDKSSEKQRQPPPPPNPTRPFSVPSPDHLRLGPANRQHRPMTQVIDASRHRRSSSASNNQPDEDIDPTQLVPAQTNVDLNTSLSDHVPLIPAPPLLTTHRILQAKLDDLEASVKQYKDRKKHLQNADGLLDPRIEDELNHHILLCSRQVADTKLTLNRVRTIYMSASTIPSVMQFKPHLIAYQVTLIDAAIFLAIPPTALLSHSPKHPHPRIVASTDFFNYFTRIIEHSILVPQEASARAQLIHYWIKVASRCLDLNNYQSLKAIVSALGTPPVQRLRRTWAYIPKKSTTKLDSLNDLLSEADNYAEYREHMGMVSATVIHGKSVAQIRAEHYTKPTVPFLGTFLHDSTYLMAACQSAGVSPQDDARITQLLTDMQRFQNGPKFATALPGTYNKQHQKHHFRPSLSNALHRGASGIGRISNNFGFGSSSSPSDNASVASISSASALDDDDNDDSADNMEEEQAMATQYLLMRPWVNQDTVDQLSLLREPPRQKSTTMNNRSNSSHYSNGQVSSTGSSIYLSVQDRPTSMDDEFYRRFSDESGGSTRLSTSSTTSSSRWPFGRRSMDQPNAMPLDQPSPTTSSPLSSSVPMSSASSSSQAPVVPPRPSNLTTVPAANDEFKAALAQRLAKVNSDTS</sequence>
<keyword evidence="7" id="KW-1185">Reference proteome</keyword>
<evidence type="ECO:0000256" key="4">
    <source>
        <dbReference type="SAM" id="MobiDB-lite"/>
    </source>
</evidence>
<feature type="compositionally biased region" description="Low complexity" evidence="4">
    <location>
        <begin position="556"/>
        <end position="574"/>
    </location>
</feature>
<name>A0A1X2GXS0_9FUNG</name>
<dbReference type="PROSITE" id="PS50009">
    <property type="entry name" value="RASGEF_CAT"/>
    <property type="match status" value="1"/>
</dbReference>
<feature type="compositionally biased region" description="Polar residues" evidence="4">
    <location>
        <begin position="621"/>
        <end position="643"/>
    </location>
</feature>
<evidence type="ECO:0000313" key="7">
    <source>
        <dbReference type="Proteomes" id="UP000242146"/>
    </source>
</evidence>
<feature type="region of interest" description="Disordered" evidence="4">
    <location>
        <begin position="556"/>
        <end position="587"/>
    </location>
</feature>
<dbReference type="Pfam" id="PF00617">
    <property type="entry name" value="RasGEF"/>
    <property type="match status" value="1"/>
</dbReference>
<evidence type="ECO:0000256" key="1">
    <source>
        <dbReference type="ARBA" id="ARBA00022658"/>
    </source>
</evidence>
<protein>
    <submittedName>
        <fullName evidence="6">Ras GEF</fullName>
    </submittedName>
</protein>
<gene>
    <name evidence="6" type="ORF">DM01DRAFT_1314567</name>
</gene>
<dbReference type="InterPro" id="IPR036964">
    <property type="entry name" value="RASGEF_cat_dom_sf"/>
</dbReference>
<dbReference type="PANTHER" id="PTHR23113:SF368">
    <property type="entry name" value="CELL DIVISION CONTROL PROTEIN 25"/>
    <property type="match status" value="1"/>
</dbReference>
<dbReference type="InterPro" id="IPR008937">
    <property type="entry name" value="Ras-like_GEF"/>
</dbReference>
<accession>A0A1X2GXS0</accession>
<feature type="coiled-coil region" evidence="3">
    <location>
        <begin position="228"/>
        <end position="255"/>
    </location>
</feature>
<feature type="compositionally biased region" description="Low complexity" evidence="4">
    <location>
        <begin position="670"/>
        <end position="686"/>
    </location>
</feature>
<comment type="caution">
    <text evidence="6">The sequence shown here is derived from an EMBL/GenBank/DDBJ whole genome shotgun (WGS) entry which is preliminary data.</text>
</comment>
<dbReference type="GO" id="GO:0007265">
    <property type="term" value="P:Ras protein signal transduction"/>
    <property type="evidence" value="ECO:0007669"/>
    <property type="project" value="TreeGrafter"/>
</dbReference>
<keyword evidence="1 2" id="KW-0344">Guanine-nucleotide releasing factor</keyword>
<feature type="compositionally biased region" description="Basic and acidic residues" evidence="4">
    <location>
        <begin position="125"/>
        <end position="138"/>
    </location>
</feature>
<dbReference type="OrthoDB" id="546434at2759"/>
<reference evidence="6 7" key="1">
    <citation type="submission" date="2016-07" db="EMBL/GenBank/DDBJ databases">
        <title>Pervasive Adenine N6-methylation of Active Genes in Fungi.</title>
        <authorList>
            <consortium name="DOE Joint Genome Institute"/>
            <person name="Mondo S.J."/>
            <person name="Dannebaum R.O."/>
            <person name="Kuo R.C."/>
            <person name="Labutti K."/>
            <person name="Haridas S."/>
            <person name="Kuo A."/>
            <person name="Salamov A."/>
            <person name="Ahrendt S.R."/>
            <person name="Lipzen A."/>
            <person name="Sullivan W."/>
            <person name="Andreopoulos W.B."/>
            <person name="Clum A."/>
            <person name="Lindquist E."/>
            <person name="Daum C."/>
            <person name="Ramamoorthy G.K."/>
            <person name="Gryganskyi A."/>
            <person name="Culley D."/>
            <person name="Magnuson J.K."/>
            <person name="James T.Y."/>
            <person name="O'Malley M.A."/>
            <person name="Stajich J.E."/>
            <person name="Spatafora J.W."/>
            <person name="Visel A."/>
            <person name="Grigoriev I.V."/>
        </authorList>
    </citation>
    <scope>NUCLEOTIDE SEQUENCE [LARGE SCALE GENOMIC DNA]</scope>
    <source>
        <strain evidence="6 7">NRRL 3301</strain>
    </source>
</reference>
<dbReference type="Proteomes" id="UP000242146">
    <property type="component" value="Unassembled WGS sequence"/>
</dbReference>
<evidence type="ECO:0000259" key="5">
    <source>
        <dbReference type="PROSITE" id="PS50009"/>
    </source>
</evidence>
<dbReference type="GO" id="GO:0005886">
    <property type="term" value="C:plasma membrane"/>
    <property type="evidence" value="ECO:0007669"/>
    <property type="project" value="TreeGrafter"/>
</dbReference>
<dbReference type="Gene3D" id="1.10.840.10">
    <property type="entry name" value="Ras guanine-nucleotide exchange factors catalytic domain"/>
    <property type="match status" value="1"/>
</dbReference>
<feature type="region of interest" description="Disordered" evidence="4">
    <location>
        <begin position="616"/>
        <end position="643"/>
    </location>
</feature>
<dbReference type="SMART" id="SM00147">
    <property type="entry name" value="RasGEF"/>
    <property type="match status" value="1"/>
</dbReference>
<feature type="compositionally biased region" description="Acidic residues" evidence="4">
    <location>
        <begin position="575"/>
        <end position="587"/>
    </location>
</feature>
<feature type="domain" description="Ras-GEF" evidence="5">
    <location>
        <begin position="305"/>
        <end position="541"/>
    </location>
</feature>
<feature type="compositionally biased region" description="Low complexity" evidence="4">
    <location>
        <begin position="701"/>
        <end position="729"/>
    </location>
</feature>
<dbReference type="SUPFAM" id="SSF48366">
    <property type="entry name" value="Ras GEF"/>
    <property type="match status" value="1"/>
</dbReference>
<proteinExistence type="predicted"/>
<feature type="region of interest" description="Disordered" evidence="4">
    <location>
        <begin position="76"/>
        <end position="198"/>
    </location>
</feature>
<keyword evidence="3" id="KW-0175">Coiled coil</keyword>
<dbReference type="InterPro" id="IPR001895">
    <property type="entry name" value="RASGEF_cat_dom"/>
</dbReference>
<feature type="compositionally biased region" description="Polar residues" evidence="4">
    <location>
        <begin position="76"/>
        <end position="88"/>
    </location>
</feature>
<dbReference type="STRING" id="101127.A0A1X2GXS0"/>
<dbReference type="PANTHER" id="PTHR23113">
    <property type="entry name" value="GUANINE NUCLEOTIDE EXCHANGE FACTOR"/>
    <property type="match status" value="1"/>
</dbReference>
<dbReference type="EMBL" id="MCGT01000001">
    <property type="protein sequence ID" value="ORX62883.1"/>
    <property type="molecule type" value="Genomic_DNA"/>
</dbReference>
<dbReference type="InterPro" id="IPR023578">
    <property type="entry name" value="Ras_GEF_dom_sf"/>
</dbReference>
<evidence type="ECO:0000256" key="2">
    <source>
        <dbReference type="PROSITE-ProRule" id="PRU00168"/>
    </source>
</evidence>
<evidence type="ECO:0000256" key="3">
    <source>
        <dbReference type="SAM" id="Coils"/>
    </source>
</evidence>
<organism evidence="6 7">
    <name type="scientific">Hesseltinella vesiculosa</name>
    <dbReference type="NCBI Taxonomy" id="101127"/>
    <lineage>
        <taxon>Eukaryota</taxon>
        <taxon>Fungi</taxon>
        <taxon>Fungi incertae sedis</taxon>
        <taxon>Mucoromycota</taxon>
        <taxon>Mucoromycotina</taxon>
        <taxon>Mucoromycetes</taxon>
        <taxon>Mucorales</taxon>
        <taxon>Cunninghamellaceae</taxon>
        <taxon>Hesseltinella</taxon>
    </lineage>
</organism>